<evidence type="ECO:0000313" key="5">
    <source>
        <dbReference type="EMBL" id="MBO8468898.1"/>
    </source>
</evidence>
<dbReference type="SUPFAM" id="SSF53244">
    <property type="entry name" value="MurD-like peptide ligases, peptide-binding domain"/>
    <property type="match status" value="1"/>
</dbReference>
<evidence type="ECO:0000256" key="4">
    <source>
        <dbReference type="ARBA" id="ARBA00022840"/>
    </source>
</evidence>
<evidence type="ECO:0000256" key="1">
    <source>
        <dbReference type="ARBA" id="ARBA00022490"/>
    </source>
</evidence>
<dbReference type="GO" id="GO:0008764">
    <property type="term" value="F:UDP-N-acetylmuramoylalanine-D-glutamate ligase activity"/>
    <property type="evidence" value="ECO:0007669"/>
    <property type="project" value="InterPro"/>
</dbReference>
<dbReference type="PANTHER" id="PTHR43692:SF1">
    <property type="entry name" value="UDP-N-ACETYLMURAMOYLALANINE--D-GLUTAMATE LIGASE"/>
    <property type="match status" value="1"/>
</dbReference>
<gene>
    <name evidence="5" type="ORF">IAA72_03840</name>
</gene>
<sequence length="437" mass="48164">MVSVKVLILGLGASGGGAEAADYYLKLGHDVEIISPQEKRDKDSMIDFLSSKGAVFISKDEIMDAVDKADLVVKIPGVPIPYLVKKKAKHITNDIAALLENPKTERMTKIIIAGSKGKTSTASALSDALNNLGMNAAFSEGLGYSAFHLLSDIENEEKAYDAIVIEMSLWQIKDTDTALGHVWPRIDILGITDTIPIPTSPSDMSAEGSLFIGPWIRKMIAPRILWERIMLSGIIRRRSVKMYPSPLNPFRNKPGMELGWECIRALGFRRKDASKAFDRYKGIPNRLELIAIKDGISFINDSSSVLPISVSFSMRGMKGTPVHLILGGTDKSRIDISELEAPIDESVSLTLLSGSLTDKLIPELRRDNIKFTGPYEKMDDAVRDAYSKALSHKGKREIPEIILLSPGAYADEFYANEFERGKEFRSSVLCLIDESAK</sequence>
<dbReference type="GO" id="GO:0005524">
    <property type="term" value="F:ATP binding"/>
    <property type="evidence" value="ECO:0007669"/>
    <property type="project" value="UniProtKB-KW"/>
</dbReference>
<dbReference type="SUPFAM" id="SSF53623">
    <property type="entry name" value="MurD-like peptide ligases, catalytic domain"/>
    <property type="match status" value="1"/>
</dbReference>
<proteinExistence type="predicted"/>
<organism evidence="5 6">
    <name type="scientific">Candidatus Ornithospirochaeta stercoravium</name>
    <dbReference type="NCBI Taxonomy" id="2840897"/>
    <lineage>
        <taxon>Bacteria</taxon>
        <taxon>Pseudomonadati</taxon>
        <taxon>Spirochaetota</taxon>
        <taxon>Spirochaetia</taxon>
        <taxon>Spirochaetales</taxon>
        <taxon>Spirochaetaceae</taxon>
        <taxon>Spirochaetaceae incertae sedis</taxon>
        <taxon>Candidatus Ornithospirochaeta</taxon>
    </lineage>
</organism>
<dbReference type="InterPro" id="IPR036565">
    <property type="entry name" value="Mur-like_cat_sf"/>
</dbReference>
<dbReference type="GO" id="GO:0008360">
    <property type="term" value="P:regulation of cell shape"/>
    <property type="evidence" value="ECO:0007669"/>
    <property type="project" value="InterPro"/>
</dbReference>
<evidence type="ECO:0000256" key="3">
    <source>
        <dbReference type="ARBA" id="ARBA00022741"/>
    </source>
</evidence>
<dbReference type="Proteomes" id="UP000810292">
    <property type="component" value="Unassembled WGS sequence"/>
</dbReference>
<dbReference type="GO" id="GO:0051301">
    <property type="term" value="P:cell division"/>
    <property type="evidence" value="ECO:0007669"/>
    <property type="project" value="InterPro"/>
</dbReference>
<reference evidence="5" key="1">
    <citation type="submission" date="2020-10" db="EMBL/GenBank/DDBJ databases">
        <authorList>
            <person name="Gilroy R."/>
        </authorList>
    </citation>
    <scope>NUCLEOTIDE SEQUENCE</scope>
    <source>
        <strain evidence="5">14700</strain>
    </source>
</reference>
<dbReference type="PANTHER" id="PTHR43692">
    <property type="entry name" value="UDP-N-ACETYLMURAMOYLALANINE--D-GLUTAMATE LIGASE"/>
    <property type="match status" value="1"/>
</dbReference>
<reference evidence="5" key="2">
    <citation type="journal article" date="2021" name="PeerJ">
        <title>Extensive microbial diversity within the chicken gut microbiome revealed by metagenomics and culture.</title>
        <authorList>
            <person name="Gilroy R."/>
            <person name="Ravi A."/>
            <person name="Getino M."/>
            <person name="Pursley I."/>
            <person name="Horton D.L."/>
            <person name="Alikhan N.F."/>
            <person name="Baker D."/>
            <person name="Gharbi K."/>
            <person name="Hall N."/>
            <person name="Watson M."/>
            <person name="Adriaenssens E.M."/>
            <person name="Foster-Nyarko E."/>
            <person name="Jarju S."/>
            <person name="Secka A."/>
            <person name="Antonio M."/>
            <person name="Oren A."/>
            <person name="Chaudhuri R.R."/>
            <person name="La Ragione R."/>
            <person name="Hildebrand F."/>
            <person name="Pallen M.J."/>
        </authorList>
    </citation>
    <scope>NUCLEOTIDE SEQUENCE</scope>
    <source>
        <strain evidence="5">14700</strain>
    </source>
</reference>
<name>A0A9D9IBU2_9SPIO</name>
<dbReference type="Gene3D" id="3.40.50.720">
    <property type="entry name" value="NAD(P)-binding Rossmann-like Domain"/>
    <property type="match status" value="1"/>
</dbReference>
<keyword evidence="3" id="KW-0547">Nucleotide-binding</keyword>
<keyword evidence="2" id="KW-0436">Ligase</keyword>
<dbReference type="AlphaFoldDB" id="A0A9D9IBU2"/>
<dbReference type="EMBL" id="JADIMF010000061">
    <property type="protein sequence ID" value="MBO8468898.1"/>
    <property type="molecule type" value="Genomic_DNA"/>
</dbReference>
<dbReference type="GO" id="GO:0005737">
    <property type="term" value="C:cytoplasm"/>
    <property type="evidence" value="ECO:0007669"/>
    <property type="project" value="InterPro"/>
</dbReference>
<accession>A0A9D9IBU2</accession>
<dbReference type="Gene3D" id="3.40.1190.10">
    <property type="entry name" value="Mur-like, catalytic domain"/>
    <property type="match status" value="1"/>
</dbReference>
<evidence type="ECO:0008006" key="7">
    <source>
        <dbReference type="Google" id="ProtNLM"/>
    </source>
</evidence>
<comment type="caution">
    <text evidence="5">The sequence shown here is derived from an EMBL/GenBank/DDBJ whole genome shotgun (WGS) entry which is preliminary data.</text>
</comment>
<dbReference type="Gene3D" id="3.90.190.20">
    <property type="entry name" value="Mur ligase, C-terminal domain"/>
    <property type="match status" value="1"/>
</dbReference>
<dbReference type="InterPro" id="IPR005762">
    <property type="entry name" value="MurD"/>
</dbReference>
<evidence type="ECO:0000313" key="6">
    <source>
        <dbReference type="Proteomes" id="UP000810292"/>
    </source>
</evidence>
<dbReference type="InterPro" id="IPR036615">
    <property type="entry name" value="Mur_ligase_C_dom_sf"/>
</dbReference>
<evidence type="ECO:0000256" key="2">
    <source>
        <dbReference type="ARBA" id="ARBA00022598"/>
    </source>
</evidence>
<keyword evidence="4" id="KW-0067">ATP-binding</keyword>
<protein>
    <recommendedName>
        <fullName evidence="7">Mur ligase central domain-containing protein</fullName>
    </recommendedName>
</protein>
<keyword evidence="1" id="KW-0963">Cytoplasm</keyword>